<protein>
    <submittedName>
        <fullName evidence="2">Uncharacterized protein</fullName>
    </submittedName>
</protein>
<dbReference type="Proteomes" id="UP000435877">
    <property type="component" value="Unassembled WGS sequence"/>
</dbReference>
<evidence type="ECO:0000313" key="2">
    <source>
        <dbReference type="EMBL" id="CAA0085160.1"/>
    </source>
</evidence>
<sequence>MNKKEIQEKIRERGLLQRQRNAVLREFSDIDPQKIGSNPAAVVGILPKLPALKAAFGQSQKIEALSDEIIAGFIKLNVEGVGHG</sequence>
<dbReference type="EMBL" id="CACSIK010000001">
    <property type="protein sequence ID" value="CAA0081256.1"/>
    <property type="molecule type" value="Genomic_DNA"/>
</dbReference>
<accession>A0A5S9N6I3</accession>
<reference evidence="3 4" key="1">
    <citation type="submission" date="2019-11" db="EMBL/GenBank/DDBJ databases">
        <authorList>
            <person name="Holert J."/>
        </authorList>
    </citation>
    <scope>NUCLEOTIDE SEQUENCE [LARGE SCALE GENOMIC DNA]</scope>
    <source>
        <strain evidence="2">BC3_2A</strain>
        <strain evidence="1">SB11_1A</strain>
    </source>
</reference>
<name>A0A5S9N6I3_9GAMM</name>
<dbReference type="Proteomes" id="UP000439591">
    <property type="component" value="Unassembled WGS sequence"/>
</dbReference>
<evidence type="ECO:0000313" key="3">
    <source>
        <dbReference type="Proteomes" id="UP000435877"/>
    </source>
</evidence>
<keyword evidence="3" id="KW-1185">Reference proteome</keyword>
<evidence type="ECO:0000313" key="1">
    <source>
        <dbReference type="EMBL" id="CAA0081256.1"/>
    </source>
</evidence>
<dbReference type="AlphaFoldDB" id="A0A5S9N6I3"/>
<dbReference type="EMBL" id="CACSIM010000001">
    <property type="protein sequence ID" value="CAA0085160.1"/>
    <property type="molecule type" value="Genomic_DNA"/>
</dbReference>
<evidence type="ECO:0000313" key="4">
    <source>
        <dbReference type="Proteomes" id="UP000439591"/>
    </source>
</evidence>
<proteinExistence type="predicted"/>
<gene>
    <name evidence="1" type="ORF">IHBHHGIJ_00288</name>
    <name evidence="2" type="ORF">KFEGEMFD_00862</name>
</gene>
<organism evidence="2 4">
    <name type="scientific">Zhongshania aliphaticivorans</name>
    <dbReference type="NCBI Taxonomy" id="1470434"/>
    <lineage>
        <taxon>Bacteria</taxon>
        <taxon>Pseudomonadati</taxon>
        <taxon>Pseudomonadota</taxon>
        <taxon>Gammaproteobacteria</taxon>
        <taxon>Cellvibrionales</taxon>
        <taxon>Spongiibacteraceae</taxon>
        <taxon>Zhongshania</taxon>
    </lineage>
</organism>
<dbReference type="RefSeq" id="WP_159266994.1">
    <property type="nucleotide sequence ID" value="NZ_CACSIK010000001.1"/>
</dbReference>